<dbReference type="InterPro" id="IPR036322">
    <property type="entry name" value="WD40_repeat_dom_sf"/>
</dbReference>
<gene>
    <name evidence="4" type="ORF">DIURU_001669</name>
</gene>
<reference evidence="4 5" key="1">
    <citation type="submission" date="2019-07" db="EMBL/GenBank/DDBJ databases">
        <title>Genome assembly of two rare yeast pathogens: Diutina rugosa and Trichomonascus ciferrii.</title>
        <authorList>
            <person name="Mixao V."/>
            <person name="Saus E."/>
            <person name="Hansen A."/>
            <person name="Lass-Flor C."/>
            <person name="Gabaldon T."/>
        </authorList>
    </citation>
    <scope>NUCLEOTIDE SEQUENCE [LARGE SCALE GENOMIC DNA]</scope>
    <source>
        <strain evidence="4 5">CBS 613</strain>
    </source>
</reference>
<keyword evidence="5" id="KW-1185">Reference proteome</keyword>
<dbReference type="PANTHER" id="PTHR10971">
    <property type="entry name" value="MRNA EXPORT FACTOR AND BUB3"/>
    <property type="match status" value="1"/>
</dbReference>
<dbReference type="InterPro" id="IPR015943">
    <property type="entry name" value="WD40/YVTN_repeat-like_dom_sf"/>
</dbReference>
<name>A0A642UTN1_DIURU</name>
<dbReference type="AlphaFoldDB" id="A0A642UTN1"/>
<accession>A0A642UTN1</accession>
<dbReference type="Gene3D" id="2.130.10.10">
    <property type="entry name" value="YVTN repeat-like/Quinoprotein amine dehydrogenase"/>
    <property type="match status" value="1"/>
</dbReference>
<organism evidence="4 5">
    <name type="scientific">Diutina rugosa</name>
    <name type="common">Yeast</name>
    <name type="synonym">Candida rugosa</name>
    <dbReference type="NCBI Taxonomy" id="5481"/>
    <lineage>
        <taxon>Eukaryota</taxon>
        <taxon>Fungi</taxon>
        <taxon>Dikarya</taxon>
        <taxon>Ascomycota</taxon>
        <taxon>Saccharomycotina</taxon>
        <taxon>Pichiomycetes</taxon>
        <taxon>Debaryomycetaceae</taxon>
        <taxon>Diutina</taxon>
    </lineage>
</organism>
<keyword evidence="1 3" id="KW-0853">WD repeat</keyword>
<dbReference type="InterPro" id="IPR001680">
    <property type="entry name" value="WD40_rpt"/>
</dbReference>
<comment type="caution">
    <text evidence="4">The sequence shown here is derived from an EMBL/GenBank/DDBJ whole genome shotgun (WGS) entry which is preliminary data.</text>
</comment>
<proteinExistence type="predicted"/>
<evidence type="ECO:0000313" key="4">
    <source>
        <dbReference type="EMBL" id="KAA8905241.1"/>
    </source>
</evidence>
<keyword evidence="2" id="KW-0677">Repeat</keyword>
<dbReference type="OrthoDB" id="10262475at2759"/>
<sequence>MFNELPLDLDTVLDLLLDGTQLYVACRNNRLFVYDVGMPTALPVEIVLQSIPVSLATSPQGCLVGCSDGSVRIVDSENFKADEVLCVGEGVVNFVRYMKNEQRVLATTIAGDIITSSIRTGETHKLRTSSKIFCADATDEVVVLGLAGARIQIYNSYDLSQPRETKELGTIHQVRSIRCLPNSLGYSLATLDGRVSLEYFQDPLANFTFKCHRVIDRATKTDEVFSINALVFADDSETLYTGGGDGTVCVWNCQKRKRTRIYPQFSTKNNRAVSVAKIFIAGDVLAVAVSDDSYIRATDTQPWAPQYPSKVYTRNLRDL</sequence>
<dbReference type="Pfam" id="PF00400">
    <property type="entry name" value="WD40"/>
    <property type="match status" value="1"/>
</dbReference>
<dbReference type="PROSITE" id="PS50082">
    <property type="entry name" value="WD_REPEATS_2"/>
    <property type="match status" value="1"/>
</dbReference>
<evidence type="ECO:0000256" key="2">
    <source>
        <dbReference type="ARBA" id="ARBA00022737"/>
    </source>
</evidence>
<evidence type="ECO:0008006" key="6">
    <source>
        <dbReference type="Google" id="ProtNLM"/>
    </source>
</evidence>
<dbReference type="GeneID" id="54780322"/>
<dbReference type="EMBL" id="SWFT01000050">
    <property type="protein sequence ID" value="KAA8905241.1"/>
    <property type="molecule type" value="Genomic_DNA"/>
</dbReference>
<evidence type="ECO:0000256" key="1">
    <source>
        <dbReference type="ARBA" id="ARBA00022574"/>
    </source>
</evidence>
<dbReference type="RefSeq" id="XP_034013627.1">
    <property type="nucleotide sequence ID" value="XM_034154237.1"/>
</dbReference>
<dbReference type="SUPFAM" id="SSF50978">
    <property type="entry name" value="WD40 repeat-like"/>
    <property type="match status" value="1"/>
</dbReference>
<evidence type="ECO:0000256" key="3">
    <source>
        <dbReference type="PROSITE-ProRule" id="PRU00221"/>
    </source>
</evidence>
<protein>
    <recommendedName>
        <fullName evidence="6">Anaphase-promoting complex subunit 4 WD40 domain-containing protein</fullName>
    </recommendedName>
</protein>
<dbReference type="OMA" id="ENECKPK"/>
<dbReference type="SMART" id="SM00320">
    <property type="entry name" value="WD40"/>
    <property type="match status" value="2"/>
</dbReference>
<dbReference type="VEuPathDB" id="FungiDB:DIURU_001669"/>
<evidence type="ECO:0000313" key="5">
    <source>
        <dbReference type="Proteomes" id="UP000449547"/>
    </source>
</evidence>
<dbReference type="Proteomes" id="UP000449547">
    <property type="component" value="Unassembled WGS sequence"/>
</dbReference>
<feature type="repeat" description="WD" evidence="3">
    <location>
        <begin position="227"/>
        <end position="261"/>
    </location>
</feature>